<sequence>MPATLLATKRVEKPWGRHTLYPGFPDPSPEGEPIGEVWFQSPHPEESELLIKYLFTSEKLSVQDHPSDEEAQKRGLPRGKDECWTILDAEPDSTIAIGPLAPMTADELRESALDGSIEHKLDWKPVKKGDFFYSHSGVIHAIGAGLTLIEVQQNSDTTYRLYDYGRPRELHLDDGIAVAELTPWTPPSAPGEVEPGRTILVEGPKFVLERWTGGDREIDLPEGKTGWLVPIKGEGVVAGVAWKAGECVTVTGTEKMHASNDADLLFAYVGDHRI</sequence>
<protein>
    <submittedName>
        <fullName evidence="4">Class I mannose-6-phosphate isomerase</fullName>
    </submittedName>
</protein>
<dbReference type="InterPro" id="IPR014628">
    <property type="entry name" value="Man6P_isomerase_Firm_short"/>
</dbReference>
<proteinExistence type="predicted"/>
<dbReference type="InterPro" id="IPR051804">
    <property type="entry name" value="Carb_Metab_Reg_Kinase/Isom"/>
</dbReference>
<comment type="caution">
    <text evidence="4">The sequence shown here is derived from an EMBL/GenBank/DDBJ whole genome shotgun (WGS) entry which is preliminary data.</text>
</comment>
<organism evidence="4 5">
    <name type="scientific">Sphingomonas hominis</name>
    <dbReference type="NCBI Taxonomy" id="2741495"/>
    <lineage>
        <taxon>Bacteria</taxon>
        <taxon>Pseudomonadati</taxon>
        <taxon>Pseudomonadota</taxon>
        <taxon>Alphaproteobacteria</taxon>
        <taxon>Sphingomonadales</taxon>
        <taxon>Sphingomonadaceae</taxon>
        <taxon>Sphingomonas</taxon>
    </lineage>
</organism>
<evidence type="ECO:0000256" key="3">
    <source>
        <dbReference type="SAM" id="MobiDB-lite"/>
    </source>
</evidence>
<keyword evidence="4" id="KW-0413">Isomerase</keyword>
<keyword evidence="2" id="KW-0862">Zinc</keyword>
<accession>A0ABX2JCZ2</accession>
<gene>
    <name evidence="4" type="ORF">HRV97_01865</name>
</gene>
<evidence type="ECO:0000313" key="5">
    <source>
        <dbReference type="Proteomes" id="UP000621447"/>
    </source>
</evidence>
<feature type="region of interest" description="Disordered" evidence="3">
    <location>
        <begin position="17"/>
        <end position="38"/>
    </location>
</feature>
<dbReference type="Gene3D" id="2.60.120.10">
    <property type="entry name" value="Jelly Rolls"/>
    <property type="match status" value="1"/>
</dbReference>
<dbReference type="PANTHER" id="PTHR42742">
    <property type="entry name" value="TRANSCRIPTIONAL REPRESSOR MPRA"/>
    <property type="match status" value="1"/>
</dbReference>
<dbReference type="InterPro" id="IPR011051">
    <property type="entry name" value="RmlC_Cupin_sf"/>
</dbReference>
<dbReference type="Proteomes" id="UP000621447">
    <property type="component" value="Unassembled WGS sequence"/>
</dbReference>
<dbReference type="CDD" id="cd07010">
    <property type="entry name" value="cupin_PMI_type_I_N_bac"/>
    <property type="match status" value="1"/>
</dbReference>
<dbReference type="PANTHER" id="PTHR42742:SF3">
    <property type="entry name" value="FRUCTOKINASE"/>
    <property type="match status" value="1"/>
</dbReference>
<dbReference type="InterPro" id="IPR014710">
    <property type="entry name" value="RmlC-like_jellyroll"/>
</dbReference>
<reference evidence="4 5" key="1">
    <citation type="submission" date="2020-06" db="EMBL/GenBank/DDBJ databases">
        <title>Sphingomonas hominis sp. nov., a member of the Sphingomonas, isolated from the hair of a 22-year-old girl.</title>
        <authorList>
            <person name="Zhang D.-F."/>
            <person name="Cui X.-W."/>
        </authorList>
    </citation>
    <scope>NUCLEOTIDE SEQUENCE [LARGE SCALE GENOMIC DNA]</scope>
    <source>
        <strain evidence="4 5">HHU CXW</strain>
    </source>
</reference>
<evidence type="ECO:0000256" key="1">
    <source>
        <dbReference type="ARBA" id="ARBA00022723"/>
    </source>
</evidence>
<keyword evidence="5" id="KW-1185">Reference proteome</keyword>
<dbReference type="EMBL" id="JABULH010000001">
    <property type="protein sequence ID" value="NTS63907.1"/>
    <property type="molecule type" value="Genomic_DNA"/>
</dbReference>
<name>A0ABX2JCZ2_9SPHN</name>
<dbReference type="RefSeq" id="WP_174191994.1">
    <property type="nucleotide sequence ID" value="NZ_JABULH010000001.1"/>
</dbReference>
<dbReference type="SUPFAM" id="SSF51182">
    <property type="entry name" value="RmlC-like cupins"/>
    <property type="match status" value="1"/>
</dbReference>
<evidence type="ECO:0000256" key="2">
    <source>
        <dbReference type="ARBA" id="ARBA00022833"/>
    </source>
</evidence>
<dbReference type="PIRSF" id="PIRSF036894">
    <property type="entry name" value="PMI_Firm_short"/>
    <property type="match status" value="1"/>
</dbReference>
<dbReference type="GO" id="GO:0016853">
    <property type="term" value="F:isomerase activity"/>
    <property type="evidence" value="ECO:0007669"/>
    <property type="project" value="UniProtKB-KW"/>
</dbReference>
<keyword evidence="1" id="KW-0479">Metal-binding</keyword>
<evidence type="ECO:0000313" key="4">
    <source>
        <dbReference type="EMBL" id="NTS63907.1"/>
    </source>
</evidence>